<reference evidence="2 3" key="1">
    <citation type="submission" date="2024-05" db="EMBL/GenBank/DDBJ databases">
        <title>Neorhizobium sp. Rsf11, a plant growth promoting and heavy metal resistant PAH-degrader.</title>
        <authorList>
            <person name="Golubev S.N."/>
            <person name="Muratova A.Y."/>
            <person name="Markelova M.I."/>
        </authorList>
    </citation>
    <scope>NUCLEOTIDE SEQUENCE [LARGE SCALE GENOMIC DNA]</scope>
    <source>
        <strain evidence="2 3">Rsf11</strain>
    </source>
</reference>
<organism evidence="2 3">
    <name type="scientific">Neorhizobium phenanthreniclasticum</name>
    <dbReference type="NCBI Taxonomy" id="3157917"/>
    <lineage>
        <taxon>Bacteria</taxon>
        <taxon>Pseudomonadati</taxon>
        <taxon>Pseudomonadota</taxon>
        <taxon>Alphaproteobacteria</taxon>
        <taxon>Hyphomicrobiales</taxon>
        <taxon>Rhizobiaceae</taxon>
        <taxon>Rhizobium/Agrobacterium group</taxon>
        <taxon>Neorhizobium</taxon>
    </lineage>
</organism>
<proteinExistence type="predicted"/>
<dbReference type="RefSeq" id="WP_227705473.1">
    <property type="nucleotide sequence ID" value="NZ_JBEAAL010000045.1"/>
</dbReference>
<name>A0ABV0MCJ5_9HYPH</name>
<feature type="domain" description="3-octaprenyl-4-hydroxybenzoate carboxy-lyase-like N-terminal" evidence="1">
    <location>
        <begin position="18"/>
        <end position="67"/>
    </location>
</feature>
<dbReference type="EMBL" id="JBEAAL010000045">
    <property type="protein sequence ID" value="MEQ1409458.1"/>
    <property type="molecule type" value="Genomic_DNA"/>
</dbReference>
<evidence type="ECO:0000313" key="3">
    <source>
        <dbReference type="Proteomes" id="UP001496627"/>
    </source>
</evidence>
<dbReference type="Pfam" id="PF20695">
    <property type="entry name" value="UbiD_N"/>
    <property type="match status" value="1"/>
</dbReference>
<keyword evidence="3" id="KW-1185">Reference proteome</keyword>
<dbReference type="Proteomes" id="UP001496627">
    <property type="component" value="Unassembled WGS sequence"/>
</dbReference>
<dbReference type="InterPro" id="IPR049383">
    <property type="entry name" value="UbiD-like_N"/>
</dbReference>
<gene>
    <name evidence="2" type="ORF">ABK249_31635</name>
</gene>
<evidence type="ECO:0000313" key="2">
    <source>
        <dbReference type="EMBL" id="MEQ1409458.1"/>
    </source>
</evidence>
<accession>A0ABV0MCJ5</accession>
<sequence>MTSARMKRGGMKIFAHSAARKAPATLFDNFPGYAPGMRIVSGIHNSTRRLAYTLGLPSTDSQMELVKSYRARTNSEFKFMPPAR</sequence>
<evidence type="ECO:0000259" key="1">
    <source>
        <dbReference type="Pfam" id="PF20695"/>
    </source>
</evidence>
<protein>
    <submittedName>
        <fullName evidence="2">UbiD family decarboxylase domain-containing protein</fullName>
    </submittedName>
</protein>
<comment type="caution">
    <text evidence="2">The sequence shown here is derived from an EMBL/GenBank/DDBJ whole genome shotgun (WGS) entry which is preliminary data.</text>
</comment>